<keyword evidence="2 6" id="KW-0812">Transmembrane</keyword>
<evidence type="ECO:0000259" key="7">
    <source>
        <dbReference type="PROSITE" id="PS50850"/>
    </source>
</evidence>
<feature type="transmembrane region" description="Helical" evidence="6">
    <location>
        <begin position="546"/>
        <end position="574"/>
    </location>
</feature>
<feature type="transmembrane region" description="Helical" evidence="6">
    <location>
        <begin position="180"/>
        <end position="200"/>
    </location>
</feature>
<evidence type="ECO:0000256" key="2">
    <source>
        <dbReference type="ARBA" id="ARBA00022692"/>
    </source>
</evidence>
<keyword evidence="3 6" id="KW-1133">Transmembrane helix</keyword>
<dbReference type="GO" id="GO:1990961">
    <property type="term" value="P:xenobiotic detoxification by transmembrane export across the plasma membrane"/>
    <property type="evidence" value="ECO:0007669"/>
    <property type="project" value="TreeGrafter"/>
</dbReference>
<feature type="transmembrane region" description="Helical" evidence="6">
    <location>
        <begin position="380"/>
        <end position="399"/>
    </location>
</feature>
<evidence type="ECO:0000256" key="5">
    <source>
        <dbReference type="SAM" id="MobiDB-lite"/>
    </source>
</evidence>
<feature type="transmembrane region" description="Helical" evidence="6">
    <location>
        <begin position="212"/>
        <end position="231"/>
    </location>
</feature>
<feature type="region of interest" description="Disordered" evidence="5">
    <location>
        <begin position="48"/>
        <end position="85"/>
    </location>
</feature>
<dbReference type="EMBL" id="JAFJYH010000108">
    <property type="protein sequence ID" value="KAG4419311.1"/>
    <property type="molecule type" value="Genomic_DNA"/>
</dbReference>
<keyword evidence="9" id="KW-1185">Reference proteome</keyword>
<sequence>MTDLIRDTAAGYFIRLLSGRRILRFPEEIPGFLPPFLVTGQPETVVEREEHTPNLTREVPNDDDDFDEKTEVEQTPDRLEPGSRSISLAGDDRIDQADLNNALQNVRSQIIHPVQTEDGIILVDWYSLADDPANPYNWSGAKKTLVCGEICSLTFAIYVGSSAYTPSIPGVSQQFGVSEVVASLGLALYVVAYGLGPLVWSPLSEIPAVGRNGLYIGTLFISVLLMIPAALTNNLAGFFVLRFLIGFFSSPSLSTGPASFGDVMEFRKLPYVVTLWSSSAYLAPAVGPLIGGYAVEAKNWHWSLLELLWLCSPLWVFLFFFLPETSSDNILLRRAARLRKLTGNPNYKSQSEIKQANMSAKTITFNALVKPWQLNALDPAILFSTVYVSLAYSIFYTFFEAFPLVFPVMHGFGLGETGLAFIAVPIGLMIAIPAQLLHYYFVAEPFLIKNGQPAPEYWLRPALIGNIFGPIGLFIFAWTSSPSIHWAVPLLGVAIFQGGSYHISNGLFTYIPRIYPTYAASLFAANAAARSLLAGAAVLFARPMYLALGIGGGVSLLAGLMCICSVFMYLLYFFGPALRRRSRFVVN</sequence>
<dbReference type="AlphaFoldDB" id="A0A8H7TH27"/>
<feature type="transmembrane region" description="Helical" evidence="6">
    <location>
        <begin position="237"/>
        <end position="260"/>
    </location>
</feature>
<dbReference type="Pfam" id="PF07690">
    <property type="entry name" value="MFS_1"/>
    <property type="match status" value="1"/>
</dbReference>
<dbReference type="PANTHER" id="PTHR23502:SF23">
    <property type="entry name" value="FLUCONAZOLE RESISTANCE PROTEIN 1"/>
    <property type="match status" value="1"/>
</dbReference>
<dbReference type="Gene3D" id="1.20.1250.20">
    <property type="entry name" value="MFS general substrate transporter like domains"/>
    <property type="match status" value="1"/>
</dbReference>
<evidence type="ECO:0000256" key="1">
    <source>
        <dbReference type="ARBA" id="ARBA00004141"/>
    </source>
</evidence>
<feature type="transmembrane region" description="Helical" evidence="6">
    <location>
        <begin position="515"/>
        <end position="540"/>
    </location>
</feature>
<protein>
    <recommendedName>
        <fullName evidence="7">Major facilitator superfamily (MFS) profile domain-containing protein</fullName>
    </recommendedName>
</protein>
<evidence type="ECO:0000313" key="9">
    <source>
        <dbReference type="Proteomes" id="UP000664132"/>
    </source>
</evidence>
<proteinExistence type="predicted"/>
<feature type="transmembrane region" description="Helical" evidence="6">
    <location>
        <begin position="457"/>
        <end position="478"/>
    </location>
</feature>
<comment type="subcellular location">
    <subcellularLocation>
        <location evidence="1">Membrane</location>
        <topology evidence="1">Multi-pass membrane protein</topology>
    </subcellularLocation>
</comment>
<evidence type="ECO:0000313" key="8">
    <source>
        <dbReference type="EMBL" id="KAG4419311.1"/>
    </source>
</evidence>
<accession>A0A8H7TH27</accession>
<evidence type="ECO:0000256" key="3">
    <source>
        <dbReference type="ARBA" id="ARBA00022989"/>
    </source>
</evidence>
<keyword evidence="4 6" id="KW-0472">Membrane</keyword>
<dbReference type="GO" id="GO:0005886">
    <property type="term" value="C:plasma membrane"/>
    <property type="evidence" value="ECO:0007669"/>
    <property type="project" value="TreeGrafter"/>
</dbReference>
<dbReference type="GO" id="GO:0015244">
    <property type="term" value="F:fluconazole transmembrane transporter activity"/>
    <property type="evidence" value="ECO:0007669"/>
    <property type="project" value="TreeGrafter"/>
</dbReference>
<feature type="transmembrane region" description="Helical" evidence="6">
    <location>
        <begin position="484"/>
        <end position="503"/>
    </location>
</feature>
<dbReference type="InterPro" id="IPR036259">
    <property type="entry name" value="MFS_trans_sf"/>
</dbReference>
<evidence type="ECO:0000256" key="6">
    <source>
        <dbReference type="SAM" id="Phobius"/>
    </source>
</evidence>
<feature type="transmembrane region" description="Helical" evidence="6">
    <location>
        <begin position="272"/>
        <end position="294"/>
    </location>
</feature>
<dbReference type="PROSITE" id="PS50850">
    <property type="entry name" value="MFS"/>
    <property type="match status" value="1"/>
</dbReference>
<feature type="transmembrane region" description="Helical" evidence="6">
    <location>
        <begin position="300"/>
        <end position="322"/>
    </location>
</feature>
<dbReference type="CDD" id="cd17323">
    <property type="entry name" value="MFS_Tpo1_MDR_like"/>
    <property type="match status" value="1"/>
</dbReference>
<reference evidence="8" key="1">
    <citation type="submission" date="2021-02" db="EMBL/GenBank/DDBJ databases">
        <title>Genome sequence Cadophora malorum strain M34.</title>
        <authorList>
            <person name="Stefanovic E."/>
            <person name="Vu D."/>
            <person name="Scully C."/>
            <person name="Dijksterhuis J."/>
            <person name="Roader J."/>
            <person name="Houbraken J."/>
        </authorList>
    </citation>
    <scope>NUCLEOTIDE SEQUENCE</scope>
    <source>
        <strain evidence="8">M34</strain>
    </source>
</reference>
<organism evidence="8 9">
    <name type="scientific">Cadophora malorum</name>
    <dbReference type="NCBI Taxonomy" id="108018"/>
    <lineage>
        <taxon>Eukaryota</taxon>
        <taxon>Fungi</taxon>
        <taxon>Dikarya</taxon>
        <taxon>Ascomycota</taxon>
        <taxon>Pezizomycotina</taxon>
        <taxon>Leotiomycetes</taxon>
        <taxon>Helotiales</taxon>
        <taxon>Ploettnerulaceae</taxon>
        <taxon>Cadophora</taxon>
    </lineage>
</organism>
<feature type="domain" description="Major facilitator superfamily (MFS) profile" evidence="7">
    <location>
        <begin position="144"/>
        <end position="579"/>
    </location>
</feature>
<comment type="caution">
    <text evidence="8">The sequence shown here is derived from an EMBL/GenBank/DDBJ whole genome shotgun (WGS) entry which is preliminary data.</text>
</comment>
<dbReference type="Proteomes" id="UP000664132">
    <property type="component" value="Unassembled WGS sequence"/>
</dbReference>
<dbReference type="SUPFAM" id="SSF103473">
    <property type="entry name" value="MFS general substrate transporter"/>
    <property type="match status" value="1"/>
</dbReference>
<name>A0A8H7TH27_9HELO</name>
<gene>
    <name evidence="8" type="ORF">IFR04_007545</name>
</gene>
<evidence type="ECO:0000256" key="4">
    <source>
        <dbReference type="ARBA" id="ARBA00023136"/>
    </source>
</evidence>
<dbReference type="InterPro" id="IPR011701">
    <property type="entry name" value="MFS"/>
</dbReference>
<dbReference type="InterPro" id="IPR020846">
    <property type="entry name" value="MFS_dom"/>
</dbReference>
<feature type="compositionally biased region" description="Basic and acidic residues" evidence="5">
    <location>
        <begin position="69"/>
        <end position="81"/>
    </location>
</feature>
<feature type="transmembrane region" description="Helical" evidence="6">
    <location>
        <begin position="419"/>
        <end position="437"/>
    </location>
</feature>
<dbReference type="PANTHER" id="PTHR23502">
    <property type="entry name" value="MAJOR FACILITATOR SUPERFAMILY"/>
    <property type="match status" value="1"/>
</dbReference>
<dbReference type="OrthoDB" id="3357846at2759"/>